<dbReference type="AlphaFoldDB" id="A0A1J4RQ20"/>
<keyword evidence="7 11" id="KW-1133">Transmembrane helix</keyword>
<evidence type="ECO:0000256" key="4">
    <source>
        <dbReference type="ARBA" id="ARBA00022547"/>
    </source>
</evidence>
<dbReference type="Proteomes" id="UP000183144">
    <property type="component" value="Unassembled WGS sequence"/>
</dbReference>
<sequence>MSELHISISAQPIFVWGNYQVTNTMLVTVLVTLFLSLLAINAQRFLSRKHPPRWVLFLQTLVESFYEYVQSITPRHAARFFPLVATLFLFILFGNWAGLLPGAESIGLKTSHGFVPFLRGATADINTTLALAIFAVFSVQFYGYKFRGLRYFTKFFDLSNPINFFVGFLELISEFSKIMSFTFRLFGNIFAGEVLLAVIAFLVPLFASLPFLGLEIFVGLIQALVFSTLTLVFINIATAEHH</sequence>
<evidence type="ECO:0000256" key="7">
    <source>
        <dbReference type="ARBA" id="ARBA00022989"/>
    </source>
</evidence>
<comment type="similarity">
    <text evidence="2 11 12">Belongs to the ATPase A chain family.</text>
</comment>
<gene>
    <name evidence="11" type="primary">atpB</name>
    <name evidence="13" type="ORF">AUJ59_01470</name>
</gene>
<comment type="subcellular location">
    <subcellularLocation>
        <location evidence="11 12">Cell membrane</location>
        <topology evidence="11 12">Multi-pass membrane protein</topology>
    </subcellularLocation>
    <subcellularLocation>
        <location evidence="1">Membrane</location>
        <topology evidence="1">Multi-pass membrane protein</topology>
    </subcellularLocation>
</comment>
<dbReference type="EMBL" id="MNUI01000028">
    <property type="protein sequence ID" value="OIN89483.1"/>
    <property type="molecule type" value="Genomic_DNA"/>
</dbReference>
<name>A0A1J4RQ20_9BACT</name>
<dbReference type="InterPro" id="IPR045082">
    <property type="entry name" value="ATP_syn_F0_a_bact/chloroplast"/>
</dbReference>
<dbReference type="GO" id="GO:0046933">
    <property type="term" value="F:proton-transporting ATP synthase activity, rotational mechanism"/>
    <property type="evidence" value="ECO:0007669"/>
    <property type="project" value="UniProtKB-UniRule"/>
</dbReference>
<keyword evidence="11" id="KW-1003">Cell membrane</keyword>
<dbReference type="GO" id="GO:0005886">
    <property type="term" value="C:plasma membrane"/>
    <property type="evidence" value="ECO:0007669"/>
    <property type="project" value="UniProtKB-SubCell"/>
</dbReference>
<evidence type="ECO:0000256" key="9">
    <source>
        <dbReference type="ARBA" id="ARBA00023136"/>
    </source>
</evidence>
<proteinExistence type="inferred from homology"/>
<evidence type="ECO:0000256" key="5">
    <source>
        <dbReference type="ARBA" id="ARBA00022692"/>
    </source>
</evidence>
<keyword evidence="9 11" id="KW-0472">Membrane</keyword>
<dbReference type="CDD" id="cd00310">
    <property type="entry name" value="ATP-synt_Fo_a_6"/>
    <property type="match status" value="1"/>
</dbReference>
<evidence type="ECO:0000256" key="3">
    <source>
        <dbReference type="ARBA" id="ARBA00022448"/>
    </source>
</evidence>
<protein>
    <recommendedName>
        <fullName evidence="11 12">ATP synthase subunit a</fullName>
    </recommendedName>
    <alternativeName>
        <fullName evidence="11">ATP synthase F0 sector subunit a</fullName>
    </alternativeName>
    <alternativeName>
        <fullName evidence="11">F-ATPase subunit 6</fullName>
    </alternativeName>
</protein>
<accession>A0A1J4RQ20</accession>
<organism evidence="13 14">
    <name type="scientific">Candidatus Beckwithbacteria bacterium CG1_02_47_37</name>
    <dbReference type="NCBI Taxonomy" id="1805034"/>
    <lineage>
        <taxon>Bacteria</taxon>
        <taxon>Candidatus Beckwithiibacteriota</taxon>
    </lineage>
</organism>
<keyword evidence="8 11" id="KW-0406">Ion transport</keyword>
<dbReference type="SUPFAM" id="SSF81336">
    <property type="entry name" value="F1F0 ATP synthase subunit A"/>
    <property type="match status" value="1"/>
</dbReference>
<dbReference type="InterPro" id="IPR035908">
    <property type="entry name" value="F0_ATP_A_sf"/>
</dbReference>
<evidence type="ECO:0000256" key="1">
    <source>
        <dbReference type="ARBA" id="ARBA00004141"/>
    </source>
</evidence>
<feature type="transmembrane region" description="Helical" evidence="11">
    <location>
        <begin position="80"/>
        <end position="103"/>
    </location>
</feature>
<feature type="transmembrane region" description="Helical" evidence="11">
    <location>
        <begin position="212"/>
        <end position="237"/>
    </location>
</feature>
<dbReference type="GO" id="GO:0045259">
    <property type="term" value="C:proton-transporting ATP synthase complex"/>
    <property type="evidence" value="ECO:0007669"/>
    <property type="project" value="UniProtKB-KW"/>
</dbReference>
<keyword evidence="5 11" id="KW-0812">Transmembrane</keyword>
<dbReference type="Pfam" id="PF00119">
    <property type="entry name" value="ATP-synt_A"/>
    <property type="match status" value="1"/>
</dbReference>
<dbReference type="GO" id="GO:0042777">
    <property type="term" value="P:proton motive force-driven plasma membrane ATP synthesis"/>
    <property type="evidence" value="ECO:0007669"/>
    <property type="project" value="TreeGrafter"/>
</dbReference>
<evidence type="ECO:0000313" key="14">
    <source>
        <dbReference type="Proteomes" id="UP000183144"/>
    </source>
</evidence>
<evidence type="ECO:0000256" key="11">
    <source>
        <dbReference type="HAMAP-Rule" id="MF_01393"/>
    </source>
</evidence>
<dbReference type="InterPro" id="IPR000568">
    <property type="entry name" value="ATP_synth_F0_asu"/>
</dbReference>
<evidence type="ECO:0000256" key="6">
    <source>
        <dbReference type="ARBA" id="ARBA00022781"/>
    </source>
</evidence>
<dbReference type="PANTHER" id="PTHR42823">
    <property type="entry name" value="ATP SYNTHASE SUBUNIT A, CHLOROPLASTIC"/>
    <property type="match status" value="1"/>
</dbReference>
<dbReference type="InterPro" id="IPR023011">
    <property type="entry name" value="ATP_synth_F0_asu_AS"/>
</dbReference>
<dbReference type="HAMAP" id="MF_01393">
    <property type="entry name" value="ATP_synth_a_bact"/>
    <property type="match status" value="1"/>
</dbReference>
<dbReference type="PRINTS" id="PR00123">
    <property type="entry name" value="ATPASEA"/>
</dbReference>
<dbReference type="STRING" id="1805034.AUJ59_01470"/>
<reference evidence="13 14" key="1">
    <citation type="journal article" date="2016" name="Environ. Microbiol.">
        <title>Genomic resolution of a cold subsurface aquifer community provides metabolic insights for novel microbes adapted to high CO concentrations.</title>
        <authorList>
            <person name="Probst A.J."/>
            <person name="Castelle C.J."/>
            <person name="Singh A."/>
            <person name="Brown C.T."/>
            <person name="Anantharaman K."/>
            <person name="Sharon I."/>
            <person name="Hug L.A."/>
            <person name="Burstein D."/>
            <person name="Emerson J.B."/>
            <person name="Thomas B.C."/>
            <person name="Banfield J.F."/>
        </authorList>
    </citation>
    <scope>NUCLEOTIDE SEQUENCE [LARGE SCALE GENOMIC DNA]</scope>
    <source>
        <strain evidence="13">CG1_02_47_37</strain>
    </source>
</reference>
<evidence type="ECO:0000256" key="2">
    <source>
        <dbReference type="ARBA" id="ARBA00006810"/>
    </source>
</evidence>
<dbReference type="Gene3D" id="1.20.120.220">
    <property type="entry name" value="ATP synthase, F0 complex, subunit A"/>
    <property type="match status" value="1"/>
</dbReference>
<dbReference type="PANTHER" id="PTHR42823:SF3">
    <property type="entry name" value="ATP SYNTHASE SUBUNIT A, CHLOROPLASTIC"/>
    <property type="match status" value="1"/>
</dbReference>
<dbReference type="PROSITE" id="PS00449">
    <property type="entry name" value="ATPASE_A"/>
    <property type="match status" value="1"/>
</dbReference>
<keyword evidence="4 11" id="KW-0138">CF(0)</keyword>
<dbReference type="NCBIfam" id="TIGR01131">
    <property type="entry name" value="ATP_synt_6_or_A"/>
    <property type="match status" value="1"/>
</dbReference>
<comment type="function">
    <text evidence="11 12">Key component of the proton channel; it plays a direct role in the translocation of protons across the membrane.</text>
</comment>
<keyword evidence="6 11" id="KW-0375">Hydrogen ion transport</keyword>
<feature type="transmembrane region" description="Helical" evidence="11">
    <location>
        <begin position="123"/>
        <end position="144"/>
    </location>
</feature>
<evidence type="ECO:0000256" key="12">
    <source>
        <dbReference type="RuleBase" id="RU000483"/>
    </source>
</evidence>
<evidence type="ECO:0000313" key="13">
    <source>
        <dbReference type="EMBL" id="OIN89483.1"/>
    </source>
</evidence>
<evidence type="ECO:0000256" key="8">
    <source>
        <dbReference type="ARBA" id="ARBA00023065"/>
    </source>
</evidence>
<feature type="transmembrane region" description="Helical" evidence="11">
    <location>
        <begin position="20"/>
        <end position="40"/>
    </location>
</feature>
<feature type="transmembrane region" description="Helical" evidence="11">
    <location>
        <begin position="185"/>
        <end position="206"/>
    </location>
</feature>
<comment type="caution">
    <text evidence="13">The sequence shown here is derived from an EMBL/GenBank/DDBJ whole genome shotgun (WGS) entry which is preliminary data.</text>
</comment>
<evidence type="ECO:0000256" key="10">
    <source>
        <dbReference type="ARBA" id="ARBA00023310"/>
    </source>
</evidence>
<keyword evidence="10 11" id="KW-0066">ATP synthesis</keyword>
<keyword evidence="3 11" id="KW-0813">Transport</keyword>